<reference evidence="2" key="1">
    <citation type="journal article" date="2023" name="Front. Plant Sci.">
        <title>Chromosomal-level genome assembly of Melastoma candidum provides insights into trichome evolution.</title>
        <authorList>
            <person name="Zhong Y."/>
            <person name="Wu W."/>
            <person name="Sun C."/>
            <person name="Zou P."/>
            <person name="Liu Y."/>
            <person name="Dai S."/>
            <person name="Zhou R."/>
        </authorList>
    </citation>
    <scope>NUCLEOTIDE SEQUENCE [LARGE SCALE GENOMIC DNA]</scope>
</reference>
<dbReference type="EMBL" id="CM042880">
    <property type="protein sequence ID" value="KAI4387631.1"/>
    <property type="molecule type" value="Genomic_DNA"/>
</dbReference>
<accession>A0ACB9S841</accession>
<comment type="caution">
    <text evidence="1">The sequence shown here is derived from an EMBL/GenBank/DDBJ whole genome shotgun (WGS) entry which is preliminary data.</text>
</comment>
<proteinExistence type="predicted"/>
<name>A0ACB9S841_9MYRT</name>
<evidence type="ECO:0000313" key="2">
    <source>
        <dbReference type="Proteomes" id="UP001057402"/>
    </source>
</evidence>
<keyword evidence="2" id="KW-1185">Reference proteome</keyword>
<evidence type="ECO:0000313" key="1">
    <source>
        <dbReference type="EMBL" id="KAI4387631.1"/>
    </source>
</evidence>
<gene>
    <name evidence="1" type="ORF">MLD38_000050</name>
</gene>
<protein>
    <submittedName>
        <fullName evidence="1">Uncharacterized protein</fullName>
    </submittedName>
</protein>
<organism evidence="1 2">
    <name type="scientific">Melastoma candidum</name>
    <dbReference type="NCBI Taxonomy" id="119954"/>
    <lineage>
        <taxon>Eukaryota</taxon>
        <taxon>Viridiplantae</taxon>
        <taxon>Streptophyta</taxon>
        <taxon>Embryophyta</taxon>
        <taxon>Tracheophyta</taxon>
        <taxon>Spermatophyta</taxon>
        <taxon>Magnoliopsida</taxon>
        <taxon>eudicotyledons</taxon>
        <taxon>Gunneridae</taxon>
        <taxon>Pentapetalae</taxon>
        <taxon>rosids</taxon>
        <taxon>malvids</taxon>
        <taxon>Myrtales</taxon>
        <taxon>Melastomataceae</taxon>
        <taxon>Melastomatoideae</taxon>
        <taxon>Melastomateae</taxon>
        <taxon>Melastoma</taxon>
    </lineage>
</organism>
<dbReference type="Proteomes" id="UP001057402">
    <property type="component" value="Chromosome 1"/>
</dbReference>
<sequence>MAANKFATTLHRNSNKITVILVYAFLEWLLIALLLLNSLFAYLISKFVSYFGLKPPCPLCQPLLPQSQGRGCRAGTGCSFGYQVCEQHADEISRLNYCFNHRWLANSRGLCNDCLATPSFRDNRVGSARVAFVTFTSQKDFQGGDGVSRCSCCSESCKGEHFAPFLLFKPSWNNLAFEGMANNNDIQGEYEEPKKTDELSSRRTETCQEVKDLGDEGGGDEHQVLSDIESFGIREASEEDCCNSKSASSSLWFEREETPVNDKEAGTDCGDKISCRSSNQSQILDGSILKYLHVEDGSFEVVDLGMSHDEVCEDQRVIPVEMIDASTNENTKLHILVEEHLRKCHHPGEDICLKSMIEAEISLLEESFIVDKSVRKAAYDEMRNLNDDVFHPGRFPFLTSDVGKVQFVGMPSPGTESTFGDLSLFPIHEDFVVTTMEDANKLTALEDRTRIHGTERDLFTRRSGPSVSALREADIPTEEDYDDAGKLLQGVISAEDDGGSHAEGRAIYYDRPYMKTHVDFANYIPIPQSEPEGEEEEFPETLTSADSIDYMQKKSARNELESSLGESREKSAQSRKEDDNNLMTIEQLSAALEAERKALHALCLELEEERNASAVAASQTMAMITRLQEEKAAMQMEALQYQRMMEEQSEYDQEALQLLNELMVKREKEKQELEKELEACRKKVLEYETKPRIRVAMKFNTECLSSLDSSVSGNAEEGHDEMVAGSDHGSRGGDCATPTNEVLDLEELALDCVKHMSSLDDSLVDFEEERLSILDQLRALEEKLLTMSSGKGSHDKGRVTEQYTTCDGKESNEGQDNGFVTDYFKKESNMNLLPGNESMYNTAATRLLPLLDAAENEADREEIPREHPEPGFCKLEPSGSGSISEDDGQKVAIEEEVDRVYERLQALEADREFLKHCMSSIKQGDKGMSLLQEILQHLRDLKSVELRARCLDE</sequence>